<gene>
    <name evidence="2" type="ORF">VSX58_16980</name>
</gene>
<protein>
    <submittedName>
        <fullName evidence="2">CpmK protein</fullName>
    </submittedName>
</protein>
<sequence length="185" mass="20750">MKFFIFLAMLVPFCGYAQSTPVDKYIKKIQTALDRQPALCLGERRWPVAIDRSGVSASWINGKMESLVDAGLIKSRFSGDKKVWEPTPAGLKELKKHGDFCYGRIMVKEIESITPESNGAGVIIFNYSIASLPAWAKNRSVRVAYTDLDNLVTGVNSTRYQVKYRRIGPEAIKIVGEPEQLDLLY</sequence>
<feature type="signal peptide" evidence="1">
    <location>
        <begin position="1"/>
        <end position="17"/>
    </location>
</feature>
<organism evidence="2 3">
    <name type="scientific">Brenneria populi</name>
    <dbReference type="NCBI Taxonomy" id="1505588"/>
    <lineage>
        <taxon>Bacteria</taxon>
        <taxon>Pseudomonadati</taxon>
        <taxon>Pseudomonadota</taxon>
        <taxon>Gammaproteobacteria</taxon>
        <taxon>Enterobacterales</taxon>
        <taxon>Pectobacteriaceae</taxon>
        <taxon>Brenneria</taxon>
    </lineage>
</organism>
<name>A0ABU6JU15_9GAMM</name>
<comment type="caution">
    <text evidence="2">The sequence shown here is derived from an EMBL/GenBank/DDBJ whole genome shotgun (WGS) entry which is preliminary data.</text>
</comment>
<evidence type="ECO:0000313" key="2">
    <source>
        <dbReference type="EMBL" id="MEC5344289.1"/>
    </source>
</evidence>
<accession>A0ABU6JU15</accession>
<proteinExistence type="predicted"/>
<reference evidence="2 3" key="1">
    <citation type="journal article" date="2017" name="Int. J. Syst. Evol. Microbiol.">
        <title>Brenneria populi subsp. brevivirga subsp. nov. isolated from symptomatic bark of Populus x euramericana canker, and description of Brenneria populi subsp. populi subsp. nov.</title>
        <authorList>
            <person name="Zheng M.H."/>
            <person name="Piao C.G."/>
            <person name="Xue H."/>
            <person name="Guo M.W."/>
            <person name="Li Y."/>
        </authorList>
    </citation>
    <scope>NUCLEOTIDE SEQUENCE [LARGE SCALE GENOMIC DNA]</scope>
    <source>
        <strain evidence="2 3">D9-5</strain>
    </source>
</reference>
<evidence type="ECO:0000313" key="3">
    <source>
        <dbReference type="Proteomes" id="UP001309705"/>
    </source>
</evidence>
<keyword evidence="1" id="KW-0732">Signal</keyword>
<feature type="chain" id="PRO_5046827468" evidence="1">
    <location>
        <begin position="18"/>
        <end position="185"/>
    </location>
</feature>
<keyword evidence="3" id="KW-1185">Reference proteome</keyword>
<evidence type="ECO:0000256" key="1">
    <source>
        <dbReference type="SAM" id="SignalP"/>
    </source>
</evidence>
<dbReference type="Proteomes" id="UP001309705">
    <property type="component" value="Unassembled WGS sequence"/>
</dbReference>
<dbReference type="RefSeq" id="WP_327619124.1">
    <property type="nucleotide sequence ID" value="NZ_JAYWTM010000020.1"/>
</dbReference>
<dbReference type="EMBL" id="JAYWTM010000020">
    <property type="protein sequence ID" value="MEC5344289.1"/>
    <property type="molecule type" value="Genomic_DNA"/>
</dbReference>